<evidence type="ECO:0000256" key="1">
    <source>
        <dbReference type="SAM" id="MobiDB-lite"/>
    </source>
</evidence>
<dbReference type="AlphaFoldDB" id="A0AAV2NF84"/>
<dbReference type="EMBL" id="OZ034836">
    <property type="protein sequence ID" value="CAL1678134.1"/>
    <property type="molecule type" value="Genomic_DNA"/>
</dbReference>
<evidence type="ECO:0000256" key="2">
    <source>
        <dbReference type="SAM" id="Phobius"/>
    </source>
</evidence>
<dbReference type="PANTHER" id="PTHR37159:SF1">
    <property type="entry name" value="GH11867P"/>
    <property type="match status" value="1"/>
</dbReference>
<feature type="transmembrane region" description="Helical" evidence="2">
    <location>
        <begin position="141"/>
        <end position="163"/>
    </location>
</feature>
<organism evidence="3 4">
    <name type="scientific">Lasius platythorax</name>
    <dbReference type="NCBI Taxonomy" id="488582"/>
    <lineage>
        <taxon>Eukaryota</taxon>
        <taxon>Metazoa</taxon>
        <taxon>Ecdysozoa</taxon>
        <taxon>Arthropoda</taxon>
        <taxon>Hexapoda</taxon>
        <taxon>Insecta</taxon>
        <taxon>Pterygota</taxon>
        <taxon>Neoptera</taxon>
        <taxon>Endopterygota</taxon>
        <taxon>Hymenoptera</taxon>
        <taxon>Apocrita</taxon>
        <taxon>Aculeata</taxon>
        <taxon>Formicoidea</taxon>
        <taxon>Formicidae</taxon>
        <taxon>Formicinae</taxon>
        <taxon>Lasius</taxon>
        <taxon>Lasius</taxon>
    </lineage>
</organism>
<dbReference type="Proteomes" id="UP001497644">
    <property type="component" value="Chromosome 13"/>
</dbReference>
<name>A0AAV2NF84_9HYME</name>
<reference evidence="3" key="1">
    <citation type="submission" date="2024-04" db="EMBL/GenBank/DDBJ databases">
        <authorList>
            <consortium name="Molecular Ecology Group"/>
        </authorList>
    </citation>
    <scope>NUCLEOTIDE SEQUENCE</scope>
</reference>
<feature type="transmembrane region" description="Helical" evidence="2">
    <location>
        <begin position="410"/>
        <end position="431"/>
    </location>
</feature>
<proteinExistence type="predicted"/>
<keyword evidence="4" id="KW-1185">Reference proteome</keyword>
<gene>
    <name evidence="3" type="ORF">LPLAT_LOCUS4022</name>
</gene>
<accession>A0AAV2NF84</accession>
<evidence type="ECO:0000313" key="3">
    <source>
        <dbReference type="EMBL" id="CAL1678134.1"/>
    </source>
</evidence>
<evidence type="ECO:0000313" key="4">
    <source>
        <dbReference type="Proteomes" id="UP001497644"/>
    </source>
</evidence>
<sequence length="469" mass="54551">MKSNEENFNENLSNDTTNDVALKEDIQKDSDFTSDFESTDDGCDKSAPASLNSLTDQHKKFITMCKQELGSSNLPMDFDQWTLKQQYDHLINNTSKYFPNIPESLRFVLPATFEDGDCGRPANERPDWLDMDKFYRGQQFALRYICSLSISILMSMLQIFIIADGLKPLILSQKSNTPYRAFKRYLSTIRRFRNWYTSDPWCKGTQAYRDIQTVRRLHRAMRQKLCSMSDDRIDLASEIPHIKCPAFMMIAEDFADACPTPKSRQCPYTMSRMKGLNQGDMSGTQFGCMGLIVLYPEQFGVYNASDEDLEAFCHLWRGLGYLLGMEDQYNFCRGSLQDVRQRIKDTIEHWVKPNFRTVTAEWEHMSICLYEGIGNIVYFNSYKVFLLYLCDIFKLNMPRLYNSFSLSERIMYVLLKFLFLLLKLPGVSLVMNVMFHKILNRAADFAFMEHAKLKEKSSKIVPEFVVTQI</sequence>
<protein>
    <recommendedName>
        <fullName evidence="5">ER-bound oxygenase mpaB/mpaB'/Rubber oxygenase catalytic domain-containing protein</fullName>
    </recommendedName>
</protein>
<keyword evidence="2" id="KW-0472">Membrane</keyword>
<feature type="compositionally biased region" description="Acidic residues" evidence="1">
    <location>
        <begin position="32"/>
        <end position="41"/>
    </location>
</feature>
<feature type="region of interest" description="Disordered" evidence="1">
    <location>
        <begin position="1"/>
        <end position="49"/>
    </location>
</feature>
<dbReference type="PANTHER" id="PTHR37159">
    <property type="entry name" value="GH11867P"/>
    <property type="match status" value="1"/>
</dbReference>
<keyword evidence="2" id="KW-1133">Transmembrane helix</keyword>
<evidence type="ECO:0008006" key="5">
    <source>
        <dbReference type="Google" id="ProtNLM"/>
    </source>
</evidence>
<feature type="compositionally biased region" description="Basic and acidic residues" evidence="1">
    <location>
        <begin position="21"/>
        <end position="31"/>
    </location>
</feature>
<keyword evidence="2" id="KW-0812">Transmembrane</keyword>